<protein>
    <recommendedName>
        <fullName evidence="3">AB hydrolase-1 domain-containing protein</fullName>
    </recommendedName>
</protein>
<dbReference type="PANTHER" id="PTHR43689">
    <property type="entry name" value="HYDROLASE"/>
    <property type="match status" value="1"/>
</dbReference>
<dbReference type="InParanoid" id="D7FPL0"/>
<dbReference type="PANTHER" id="PTHR43689:SF1">
    <property type="entry name" value="ALPHA_BETA-HYDROLASES SUPERFAMILY PROTEIN"/>
    <property type="match status" value="1"/>
</dbReference>
<dbReference type="Proteomes" id="UP000002630">
    <property type="component" value="Unassembled WGS sequence"/>
</dbReference>
<accession>D7FPL0</accession>
<dbReference type="InterPro" id="IPR029058">
    <property type="entry name" value="AB_hydrolase_fold"/>
</dbReference>
<evidence type="ECO:0008006" key="3">
    <source>
        <dbReference type="Google" id="ProtNLM"/>
    </source>
</evidence>
<dbReference type="AlphaFoldDB" id="D7FPL0"/>
<evidence type="ECO:0000313" key="1">
    <source>
        <dbReference type="EMBL" id="CBJ30467.1"/>
    </source>
</evidence>
<dbReference type="EMBL" id="FN649760">
    <property type="protein sequence ID" value="CBJ30467.1"/>
    <property type="molecule type" value="Genomic_DNA"/>
</dbReference>
<name>D7FPL0_ECTSI</name>
<keyword evidence="2" id="KW-1185">Reference proteome</keyword>
<evidence type="ECO:0000313" key="2">
    <source>
        <dbReference type="Proteomes" id="UP000002630"/>
    </source>
</evidence>
<gene>
    <name evidence="1" type="ORF">Esi_0193_0059</name>
</gene>
<sequence length="283" mass="30062">MSFFGRRPVIFLGATQPSRASSCRRAWKSWENPRQAREAEQRRASARREAAAAAAANAPVANGSKGSAPAEAAAACSENELLRGGGGRRGAGSSARGGVGAVVGAPASAAQAVLHAGVWLFNWCLLPMIYPLEILGLRTLAYSGNFWRRALRKVWVDQAGVDLDVINRYRWPTLVRYWDRGFALFLLDRLQIGAGGRAGPSGLVEAVAVKAAQGMKVIVIQGDKDTLVSSNKAKAIADAIPGAKLLLLPECGHVPHEERPDDFLRLVLEQISPASGGDGDTDS</sequence>
<organism evidence="1 2">
    <name type="scientific">Ectocarpus siliculosus</name>
    <name type="common">Brown alga</name>
    <name type="synonym">Conferva siliculosa</name>
    <dbReference type="NCBI Taxonomy" id="2880"/>
    <lineage>
        <taxon>Eukaryota</taxon>
        <taxon>Sar</taxon>
        <taxon>Stramenopiles</taxon>
        <taxon>Ochrophyta</taxon>
        <taxon>PX clade</taxon>
        <taxon>Phaeophyceae</taxon>
        <taxon>Ectocarpales</taxon>
        <taxon>Ectocarpaceae</taxon>
        <taxon>Ectocarpus</taxon>
    </lineage>
</organism>
<reference evidence="1 2" key="1">
    <citation type="journal article" date="2010" name="Nature">
        <title>The Ectocarpus genome and the independent evolution of multicellularity in brown algae.</title>
        <authorList>
            <person name="Cock J.M."/>
            <person name="Sterck L."/>
            <person name="Rouze P."/>
            <person name="Scornet D."/>
            <person name="Allen A.E."/>
            <person name="Amoutzias G."/>
            <person name="Anthouard V."/>
            <person name="Artiguenave F."/>
            <person name="Aury J.M."/>
            <person name="Badger J.H."/>
            <person name="Beszteri B."/>
            <person name="Billiau K."/>
            <person name="Bonnet E."/>
            <person name="Bothwell J.H."/>
            <person name="Bowler C."/>
            <person name="Boyen C."/>
            <person name="Brownlee C."/>
            <person name="Carrano C.J."/>
            <person name="Charrier B."/>
            <person name="Cho G.Y."/>
            <person name="Coelho S.M."/>
            <person name="Collen J."/>
            <person name="Corre E."/>
            <person name="Da Silva C."/>
            <person name="Delage L."/>
            <person name="Delaroque N."/>
            <person name="Dittami S.M."/>
            <person name="Doulbeau S."/>
            <person name="Elias M."/>
            <person name="Farnham G."/>
            <person name="Gachon C.M."/>
            <person name="Gschloessl B."/>
            <person name="Heesch S."/>
            <person name="Jabbari K."/>
            <person name="Jubin C."/>
            <person name="Kawai H."/>
            <person name="Kimura K."/>
            <person name="Kloareg B."/>
            <person name="Kupper F.C."/>
            <person name="Lang D."/>
            <person name="Le Bail A."/>
            <person name="Leblanc C."/>
            <person name="Lerouge P."/>
            <person name="Lohr M."/>
            <person name="Lopez P.J."/>
            <person name="Martens C."/>
            <person name="Maumus F."/>
            <person name="Michel G."/>
            <person name="Miranda-Saavedra D."/>
            <person name="Morales J."/>
            <person name="Moreau H."/>
            <person name="Motomura T."/>
            <person name="Nagasato C."/>
            <person name="Napoli C.A."/>
            <person name="Nelson D.R."/>
            <person name="Nyvall-Collen P."/>
            <person name="Peters A.F."/>
            <person name="Pommier C."/>
            <person name="Potin P."/>
            <person name="Poulain J."/>
            <person name="Quesneville H."/>
            <person name="Read B."/>
            <person name="Rensing S.A."/>
            <person name="Ritter A."/>
            <person name="Rousvoal S."/>
            <person name="Samanta M."/>
            <person name="Samson G."/>
            <person name="Schroeder D.C."/>
            <person name="Segurens B."/>
            <person name="Strittmatter M."/>
            <person name="Tonon T."/>
            <person name="Tregear J.W."/>
            <person name="Valentin K."/>
            <person name="von Dassow P."/>
            <person name="Yamagishi T."/>
            <person name="Van de Peer Y."/>
            <person name="Wincker P."/>
        </authorList>
    </citation>
    <scope>NUCLEOTIDE SEQUENCE [LARGE SCALE GENOMIC DNA]</scope>
    <source>
        <strain evidence="2">Ec32 / CCAP1310/4</strain>
    </source>
</reference>
<dbReference type="eggNOG" id="KOG1454">
    <property type="taxonomic scope" value="Eukaryota"/>
</dbReference>
<dbReference type="OrthoDB" id="44747at2759"/>
<dbReference type="Gene3D" id="3.40.50.1820">
    <property type="entry name" value="alpha/beta hydrolase"/>
    <property type="match status" value="1"/>
</dbReference>
<dbReference type="STRING" id="2880.D7FPL0"/>
<dbReference type="SUPFAM" id="SSF53474">
    <property type="entry name" value="alpha/beta-Hydrolases"/>
    <property type="match status" value="1"/>
</dbReference>
<proteinExistence type="predicted"/>